<accession>A0A1F8ATA0</accession>
<organism evidence="1 2">
    <name type="scientific">Candidatus Woesebacteria bacterium RIFCSPHIGHO2_12_FULL_41_24</name>
    <dbReference type="NCBI Taxonomy" id="1802510"/>
    <lineage>
        <taxon>Bacteria</taxon>
        <taxon>Candidatus Woeseibacteriota</taxon>
    </lineage>
</organism>
<evidence type="ECO:0000313" key="2">
    <source>
        <dbReference type="Proteomes" id="UP000178603"/>
    </source>
</evidence>
<evidence type="ECO:0000313" key="1">
    <source>
        <dbReference type="EMBL" id="OGM54984.1"/>
    </source>
</evidence>
<dbReference type="AlphaFoldDB" id="A0A1F8ATA0"/>
<dbReference type="Proteomes" id="UP000178603">
    <property type="component" value="Unassembled WGS sequence"/>
</dbReference>
<protein>
    <submittedName>
        <fullName evidence="1">Uncharacterized protein</fullName>
    </submittedName>
</protein>
<comment type="caution">
    <text evidence="1">The sequence shown here is derived from an EMBL/GenBank/DDBJ whole genome shotgun (WGS) entry which is preliminary data.</text>
</comment>
<reference evidence="1 2" key="1">
    <citation type="journal article" date="2016" name="Nat. Commun.">
        <title>Thousands of microbial genomes shed light on interconnected biogeochemical processes in an aquifer system.</title>
        <authorList>
            <person name="Anantharaman K."/>
            <person name="Brown C.T."/>
            <person name="Hug L.A."/>
            <person name="Sharon I."/>
            <person name="Castelle C.J."/>
            <person name="Probst A.J."/>
            <person name="Thomas B.C."/>
            <person name="Singh A."/>
            <person name="Wilkins M.J."/>
            <person name="Karaoz U."/>
            <person name="Brodie E.L."/>
            <person name="Williams K.H."/>
            <person name="Hubbard S.S."/>
            <person name="Banfield J.F."/>
        </authorList>
    </citation>
    <scope>NUCLEOTIDE SEQUENCE [LARGE SCALE GENOMIC DNA]</scope>
</reference>
<dbReference type="EMBL" id="MGGW01000007">
    <property type="protein sequence ID" value="OGM54984.1"/>
    <property type="molecule type" value="Genomic_DNA"/>
</dbReference>
<sequence length="90" mass="9288">MVEAGSMSLRDRIALLTSCQKVIVAISGNFVAGGGGEAYLEPQRCTAPGCSAECVGVTSNRRVGVITRGTCKAESLGLLDNIIASQSQLE</sequence>
<proteinExistence type="predicted"/>
<gene>
    <name evidence="1" type="ORF">A3E44_05045</name>
</gene>
<name>A0A1F8ATA0_9BACT</name>